<dbReference type="OrthoDB" id="9790710at2"/>
<reference evidence="1" key="1">
    <citation type="submission" date="2016-03" db="EMBL/GenBank/DDBJ databases">
        <title>Sphingomonas melonis TY, whole genome shotgun sequencing.</title>
        <authorList>
            <person name="Wang H."/>
            <person name="Zhu P."/>
        </authorList>
    </citation>
    <scope>NUCLEOTIDE SEQUENCE [LARGE SCALE GENOMIC DNA]</scope>
    <source>
        <strain evidence="1">TY</strain>
    </source>
</reference>
<gene>
    <name evidence="1" type="ORF">AVM11_17935</name>
</gene>
<dbReference type="RefSeq" id="WP_062126906.1">
    <property type="nucleotide sequence ID" value="NZ_CP017578.1"/>
</dbReference>
<dbReference type="Gene3D" id="3.40.50.150">
    <property type="entry name" value="Vaccinia Virus protein VP39"/>
    <property type="match status" value="1"/>
</dbReference>
<proteinExistence type="predicted"/>
<dbReference type="EMBL" id="LQCK02000021">
    <property type="protein sequence ID" value="KZB95004.1"/>
    <property type="molecule type" value="Genomic_DNA"/>
</dbReference>
<evidence type="ECO:0008006" key="3">
    <source>
        <dbReference type="Google" id="ProtNLM"/>
    </source>
</evidence>
<organism evidence="1 2">
    <name type="scientific">Sphingomonas melonis TY</name>
    <dbReference type="NCBI Taxonomy" id="621456"/>
    <lineage>
        <taxon>Bacteria</taxon>
        <taxon>Pseudomonadati</taxon>
        <taxon>Pseudomonadota</taxon>
        <taxon>Alphaproteobacteria</taxon>
        <taxon>Sphingomonadales</taxon>
        <taxon>Sphingomonadaceae</taxon>
        <taxon>Sphingomonas</taxon>
    </lineage>
</organism>
<dbReference type="InterPro" id="IPR029063">
    <property type="entry name" value="SAM-dependent_MTases_sf"/>
</dbReference>
<keyword evidence="2" id="KW-1185">Reference proteome</keyword>
<dbReference type="SUPFAM" id="SSF53335">
    <property type="entry name" value="S-adenosyl-L-methionine-dependent methyltransferases"/>
    <property type="match status" value="1"/>
</dbReference>
<dbReference type="STRING" id="621456.BJP26_13595"/>
<name>A0A175Y2G7_9SPHN</name>
<protein>
    <recommendedName>
        <fullName evidence="3">Methyltransferase type 11 domain-containing protein</fullName>
    </recommendedName>
</protein>
<dbReference type="AlphaFoldDB" id="A0A175Y2G7"/>
<dbReference type="Proteomes" id="UP000078460">
    <property type="component" value="Unassembled WGS sequence"/>
</dbReference>
<comment type="caution">
    <text evidence="1">The sequence shown here is derived from an EMBL/GenBank/DDBJ whole genome shotgun (WGS) entry which is preliminary data.</text>
</comment>
<sequence length="247" mass="27159">MMDAASGVQLKLSAQSIAEFYHDNFVADQVRDFAELVIDRGGSIGLVADVGGGCGYFVDALQRRFGVVGRVLDSDSGSIQVCRERGIDAMPFDALQPCFAGDERLVSFNLILHHLVGNDERATRALQVKALAGWRGRADNIFVNEYIYESPAPRGFAARLIYEITSSRLLSAAASAISLVLPSLRANTFGVGVRFRTAQDWYTLFAEAGYRVAAHRRGEREPLSIPRRLMAISAIRRDSFLLVDADR</sequence>
<accession>A0A175Y2G7</accession>
<dbReference type="KEGG" id="smy:BJP26_14020"/>
<evidence type="ECO:0000313" key="1">
    <source>
        <dbReference type="EMBL" id="KZB95004.1"/>
    </source>
</evidence>
<evidence type="ECO:0000313" key="2">
    <source>
        <dbReference type="Proteomes" id="UP000078460"/>
    </source>
</evidence>
<dbReference type="KEGG" id="smy:BJP26_13595"/>